<reference evidence="1 2" key="1">
    <citation type="journal article" date="2019" name="Nat. Ecol. Evol.">
        <title>Megaphylogeny resolves global patterns of mushroom evolution.</title>
        <authorList>
            <person name="Varga T."/>
            <person name="Krizsan K."/>
            <person name="Foldi C."/>
            <person name="Dima B."/>
            <person name="Sanchez-Garcia M."/>
            <person name="Sanchez-Ramirez S."/>
            <person name="Szollosi G.J."/>
            <person name="Szarkandi J.G."/>
            <person name="Papp V."/>
            <person name="Albert L."/>
            <person name="Andreopoulos W."/>
            <person name="Angelini C."/>
            <person name="Antonin V."/>
            <person name="Barry K.W."/>
            <person name="Bougher N.L."/>
            <person name="Buchanan P."/>
            <person name="Buyck B."/>
            <person name="Bense V."/>
            <person name="Catcheside P."/>
            <person name="Chovatia M."/>
            <person name="Cooper J."/>
            <person name="Damon W."/>
            <person name="Desjardin D."/>
            <person name="Finy P."/>
            <person name="Geml J."/>
            <person name="Haridas S."/>
            <person name="Hughes K."/>
            <person name="Justo A."/>
            <person name="Karasinski D."/>
            <person name="Kautmanova I."/>
            <person name="Kiss B."/>
            <person name="Kocsube S."/>
            <person name="Kotiranta H."/>
            <person name="LaButti K.M."/>
            <person name="Lechner B.E."/>
            <person name="Liimatainen K."/>
            <person name="Lipzen A."/>
            <person name="Lukacs Z."/>
            <person name="Mihaltcheva S."/>
            <person name="Morgado L.N."/>
            <person name="Niskanen T."/>
            <person name="Noordeloos M.E."/>
            <person name="Ohm R.A."/>
            <person name="Ortiz-Santana B."/>
            <person name="Ovrebo C."/>
            <person name="Racz N."/>
            <person name="Riley R."/>
            <person name="Savchenko A."/>
            <person name="Shiryaev A."/>
            <person name="Soop K."/>
            <person name="Spirin V."/>
            <person name="Szebenyi C."/>
            <person name="Tomsovsky M."/>
            <person name="Tulloss R.E."/>
            <person name="Uehling J."/>
            <person name="Grigoriev I.V."/>
            <person name="Vagvolgyi C."/>
            <person name="Papp T."/>
            <person name="Martin F.M."/>
            <person name="Miettinen O."/>
            <person name="Hibbett D.S."/>
            <person name="Nagy L.G."/>
        </authorList>
    </citation>
    <scope>NUCLEOTIDE SEQUENCE [LARGE SCALE GENOMIC DNA]</scope>
    <source>
        <strain evidence="1 2">NL-1719</strain>
    </source>
</reference>
<evidence type="ECO:0000313" key="1">
    <source>
        <dbReference type="EMBL" id="TFK61263.1"/>
    </source>
</evidence>
<organism evidence="1 2">
    <name type="scientific">Pluteus cervinus</name>
    <dbReference type="NCBI Taxonomy" id="181527"/>
    <lineage>
        <taxon>Eukaryota</taxon>
        <taxon>Fungi</taxon>
        <taxon>Dikarya</taxon>
        <taxon>Basidiomycota</taxon>
        <taxon>Agaricomycotina</taxon>
        <taxon>Agaricomycetes</taxon>
        <taxon>Agaricomycetidae</taxon>
        <taxon>Agaricales</taxon>
        <taxon>Pluteineae</taxon>
        <taxon>Pluteaceae</taxon>
        <taxon>Pluteus</taxon>
    </lineage>
</organism>
<proteinExistence type="predicted"/>
<name>A0ACD3A602_9AGAR</name>
<accession>A0ACD3A602</accession>
<dbReference type="Proteomes" id="UP000308600">
    <property type="component" value="Unassembled WGS sequence"/>
</dbReference>
<sequence>MSIVKKDELAPSTRSHEEIEHGAKTKQHPKKAPTSAKSFVTSNVPPLPRPKSQPRRPNTGQPLLSTRRKIVSLNKYV</sequence>
<evidence type="ECO:0000313" key="2">
    <source>
        <dbReference type="Proteomes" id="UP000308600"/>
    </source>
</evidence>
<dbReference type="EMBL" id="ML208678">
    <property type="protein sequence ID" value="TFK61263.1"/>
    <property type="molecule type" value="Genomic_DNA"/>
</dbReference>
<keyword evidence="2" id="KW-1185">Reference proteome</keyword>
<protein>
    <submittedName>
        <fullName evidence="1">Uncharacterized protein</fullName>
    </submittedName>
</protein>
<gene>
    <name evidence="1" type="ORF">BDN72DRAFT_849863</name>
</gene>